<evidence type="ECO:0000256" key="2">
    <source>
        <dbReference type="ARBA" id="ARBA00022737"/>
    </source>
</evidence>
<dbReference type="SUPFAM" id="SSF49313">
    <property type="entry name" value="Cadherin-like"/>
    <property type="match status" value="1"/>
</dbReference>
<dbReference type="InterPro" id="IPR015919">
    <property type="entry name" value="Cadherin-like_sf"/>
</dbReference>
<dbReference type="Gene3D" id="2.60.40.60">
    <property type="entry name" value="Cadherins"/>
    <property type="match status" value="1"/>
</dbReference>
<evidence type="ECO:0000256" key="3">
    <source>
        <dbReference type="ARBA" id="ARBA00022837"/>
    </source>
</evidence>
<dbReference type="PANTHER" id="PTHR24027">
    <property type="entry name" value="CADHERIN-23"/>
    <property type="match status" value="1"/>
</dbReference>
<name>A0ABY7ENY5_MYAAR</name>
<evidence type="ECO:0000313" key="8">
    <source>
        <dbReference type="Proteomes" id="UP001164746"/>
    </source>
</evidence>
<dbReference type="Proteomes" id="UP001164746">
    <property type="component" value="Chromosome 7"/>
</dbReference>
<comment type="subcellular location">
    <subcellularLocation>
        <location evidence="1">Membrane</location>
    </subcellularLocation>
</comment>
<sequence>MSSVTAFNDYKTVKTQAGVTTWTAPDALGTPDGNIPVPTAIAEGATAGAPLFTATATADNALGPYILVDDAGGKGTIDGGTGVVSLATGQTLDFEAAQTLIFKVKATDSVDGGVGTATITLTISDVNEAPAYAEAQFTECVEDNSGADTLVGTYTATDPDASDTLETPTLTSFTGQMVHQQDA</sequence>
<keyword evidence="4" id="KW-0472">Membrane</keyword>
<keyword evidence="2" id="KW-0677">Repeat</keyword>
<evidence type="ECO:0000256" key="1">
    <source>
        <dbReference type="ARBA" id="ARBA00004370"/>
    </source>
</evidence>
<evidence type="ECO:0000259" key="6">
    <source>
        <dbReference type="PROSITE" id="PS50268"/>
    </source>
</evidence>
<organism evidence="7 8">
    <name type="scientific">Mya arenaria</name>
    <name type="common">Soft-shell clam</name>
    <dbReference type="NCBI Taxonomy" id="6604"/>
    <lineage>
        <taxon>Eukaryota</taxon>
        <taxon>Metazoa</taxon>
        <taxon>Spiralia</taxon>
        <taxon>Lophotrochozoa</taxon>
        <taxon>Mollusca</taxon>
        <taxon>Bivalvia</taxon>
        <taxon>Autobranchia</taxon>
        <taxon>Heteroconchia</taxon>
        <taxon>Euheterodonta</taxon>
        <taxon>Imparidentia</taxon>
        <taxon>Neoheterodontei</taxon>
        <taxon>Myida</taxon>
        <taxon>Myoidea</taxon>
        <taxon>Myidae</taxon>
        <taxon>Mya</taxon>
    </lineage>
</organism>
<dbReference type="PANTHER" id="PTHR24027:SF438">
    <property type="entry name" value="CADHERIN 23"/>
    <property type="match status" value="1"/>
</dbReference>
<proteinExistence type="predicted"/>
<protein>
    <submittedName>
        <fullName evidence="7">FAT2-like protein</fullName>
    </submittedName>
</protein>
<evidence type="ECO:0000256" key="4">
    <source>
        <dbReference type="ARBA" id="ARBA00023136"/>
    </source>
</evidence>
<accession>A0ABY7ENY5</accession>
<gene>
    <name evidence="7" type="ORF">MAR_036021</name>
</gene>
<evidence type="ECO:0000313" key="7">
    <source>
        <dbReference type="EMBL" id="WAR10945.1"/>
    </source>
</evidence>
<keyword evidence="8" id="KW-1185">Reference proteome</keyword>
<dbReference type="EMBL" id="CP111018">
    <property type="protein sequence ID" value="WAR10945.1"/>
    <property type="molecule type" value="Genomic_DNA"/>
</dbReference>
<keyword evidence="3 5" id="KW-0106">Calcium</keyword>
<dbReference type="PROSITE" id="PS50268">
    <property type="entry name" value="CADHERIN_2"/>
    <property type="match status" value="1"/>
</dbReference>
<dbReference type="InterPro" id="IPR039808">
    <property type="entry name" value="Cadherin"/>
</dbReference>
<dbReference type="CDD" id="cd11304">
    <property type="entry name" value="Cadherin_repeat"/>
    <property type="match status" value="1"/>
</dbReference>
<reference evidence="7" key="1">
    <citation type="submission" date="2022-11" db="EMBL/GenBank/DDBJ databases">
        <title>Centuries of genome instability and evolution in soft-shell clam transmissible cancer (bioRxiv).</title>
        <authorList>
            <person name="Hart S.F.M."/>
            <person name="Yonemitsu M.A."/>
            <person name="Giersch R.M."/>
            <person name="Beal B.F."/>
            <person name="Arriagada G."/>
            <person name="Davis B.W."/>
            <person name="Ostrander E.A."/>
            <person name="Goff S.P."/>
            <person name="Metzger M.J."/>
        </authorList>
    </citation>
    <scope>NUCLEOTIDE SEQUENCE</scope>
    <source>
        <strain evidence="7">MELC-2E11</strain>
        <tissue evidence="7">Siphon/mantle</tissue>
    </source>
</reference>
<evidence type="ECO:0000256" key="5">
    <source>
        <dbReference type="PROSITE-ProRule" id="PRU00043"/>
    </source>
</evidence>
<dbReference type="InterPro" id="IPR002126">
    <property type="entry name" value="Cadherin-like_dom"/>
</dbReference>
<feature type="domain" description="Cadherin" evidence="6">
    <location>
        <begin position="33"/>
        <end position="132"/>
    </location>
</feature>